<dbReference type="Gene3D" id="2.60.40.1120">
    <property type="entry name" value="Carboxypeptidase-like, regulatory domain"/>
    <property type="match status" value="1"/>
</dbReference>
<gene>
    <name evidence="13" type="ORF">SAMN05216490_1077</name>
</gene>
<comment type="subcellular location">
    <subcellularLocation>
        <location evidence="1 8">Cell outer membrane</location>
        <topology evidence="1 8">Multi-pass membrane protein</topology>
    </subcellularLocation>
</comment>
<evidence type="ECO:0000256" key="6">
    <source>
        <dbReference type="ARBA" id="ARBA00023136"/>
    </source>
</evidence>
<feature type="signal peptide" evidence="10">
    <location>
        <begin position="1"/>
        <end position="23"/>
    </location>
</feature>
<dbReference type="Gene3D" id="2.170.130.10">
    <property type="entry name" value="TonB-dependent receptor, plug domain"/>
    <property type="match status" value="1"/>
</dbReference>
<evidence type="ECO:0000256" key="1">
    <source>
        <dbReference type="ARBA" id="ARBA00004571"/>
    </source>
</evidence>
<dbReference type="PROSITE" id="PS52016">
    <property type="entry name" value="TONB_DEPENDENT_REC_3"/>
    <property type="match status" value="1"/>
</dbReference>
<dbReference type="AlphaFoldDB" id="A0A1H1RV82"/>
<dbReference type="InterPro" id="IPR039426">
    <property type="entry name" value="TonB-dep_rcpt-like"/>
</dbReference>
<dbReference type="Gene3D" id="2.40.170.20">
    <property type="entry name" value="TonB-dependent receptor, beta-barrel domain"/>
    <property type="match status" value="1"/>
</dbReference>
<evidence type="ECO:0000256" key="10">
    <source>
        <dbReference type="SAM" id="SignalP"/>
    </source>
</evidence>
<proteinExistence type="inferred from homology"/>
<keyword evidence="10" id="KW-0732">Signal</keyword>
<accession>A0A1H1RV82</accession>
<evidence type="ECO:0000259" key="11">
    <source>
        <dbReference type="Pfam" id="PF00593"/>
    </source>
</evidence>
<dbReference type="PANTHER" id="PTHR30069:SF36">
    <property type="entry name" value="BLL6948 PROTEIN"/>
    <property type="match status" value="1"/>
</dbReference>
<evidence type="ECO:0000256" key="9">
    <source>
        <dbReference type="RuleBase" id="RU003357"/>
    </source>
</evidence>
<feature type="domain" description="TonB-dependent receptor plug" evidence="12">
    <location>
        <begin position="118"/>
        <end position="224"/>
    </location>
</feature>
<keyword evidence="3 8" id="KW-1134">Transmembrane beta strand</keyword>
<dbReference type="InterPro" id="IPR036942">
    <property type="entry name" value="Beta-barrel_TonB_sf"/>
</dbReference>
<dbReference type="InterPro" id="IPR037066">
    <property type="entry name" value="Plug_dom_sf"/>
</dbReference>
<keyword evidence="4 8" id="KW-0812">Transmembrane</keyword>
<keyword evidence="7 8" id="KW-0998">Cell outer membrane</keyword>
<protein>
    <submittedName>
        <fullName evidence="13">Outer membrane receptor proteins, mostly Fe transport</fullName>
    </submittedName>
</protein>
<evidence type="ECO:0000313" key="14">
    <source>
        <dbReference type="Proteomes" id="UP000199679"/>
    </source>
</evidence>
<dbReference type="PANTHER" id="PTHR30069">
    <property type="entry name" value="TONB-DEPENDENT OUTER MEMBRANE RECEPTOR"/>
    <property type="match status" value="1"/>
</dbReference>
<dbReference type="GO" id="GO:0015344">
    <property type="term" value="F:siderophore uptake transmembrane transporter activity"/>
    <property type="evidence" value="ECO:0007669"/>
    <property type="project" value="TreeGrafter"/>
</dbReference>
<dbReference type="RefSeq" id="WP_197684564.1">
    <property type="nucleotide sequence ID" value="NZ_LT629740.1"/>
</dbReference>
<dbReference type="Pfam" id="PF07715">
    <property type="entry name" value="Plug"/>
    <property type="match status" value="1"/>
</dbReference>
<dbReference type="SUPFAM" id="SSF56935">
    <property type="entry name" value="Porins"/>
    <property type="match status" value="1"/>
</dbReference>
<feature type="domain" description="TonB-dependent receptor-like beta-barrel" evidence="11">
    <location>
        <begin position="350"/>
        <end position="715"/>
    </location>
</feature>
<dbReference type="Proteomes" id="UP000199679">
    <property type="component" value="Chromosome I"/>
</dbReference>
<dbReference type="EMBL" id="LT629740">
    <property type="protein sequence ID" value="SDS39575.1"/>
    <property type="molecule type" value="Genomic_DNA"/>
</dbReference>
<sequence length="759" mass="84562">MLHIKKMMLLAVALLLTVQATFAQKIFKGRIIDEHTFQPVEYASIRSNISGKTAATDRSGDFQLSLPTDTATLQISYIGYNAKIIKVTSTNKRITIPLSRGTIDLEEVQISPDLNNASFHTLSALDLNLRPVNSSQDLMRLVPGLFIAQHMGGGKAEQIFVRGFDADHGTDLNVSVDGMPVNMVSHIHGQGYADLHFLIPETVDDFDYGKGPYYTDKGDFATAGYLNFTTKDALDKSMVSLEAGRFNTFRGMAMLNLLDSAAKRKGENWYIAGEYNYTDGPFTFAEHYKRFNAFSKYTKQLNTNNKLSLSASAFTTTWRASGEIPERAVAANTTAIDGNGNPIKIPEYVNPIGRFGTIDSAQGGKTSRFNFIAKLNTDLGNNLSMENEAYYTHYNFLLHVNSSFFAEDSLGGEQQQNQSRDMFGYNGKLSKHSYLGNSILTSTIGLGTRFDRTYGTERSSVTEDYQLIDYIEQGNIKQNNSSVYLDETLQSGKWLFNAGARLDYFNFNYQDSTQTKTVVSPKLNIQYTANDQVQFYLKTGKGFHSNSAIVAIGNNNSGTVPAAYGTDLGVNWKPMPHLYINVAAWYLYLQQEFVYDDDGDIVASGKTKRYGLDFSARYQLTDWLFADLNVNLAHPRLADSAKNTGYLALAPTFTSTGGLDFKLPNGINGGLSYRYMHSRPGNNTNTLVADGYYVTDLKINYTKKRYEVGLTIENLFNTKWNEFEAEEISQLRGESAPVDQMSFTPGTPFAARLRVALFF</sequence>
<feature type="chain" id="PRO_5009259347" evidence="10">
    <location>
        <begin position="24"/>
        <end position="759"/>
    </location>
</feature>
<reference evidence="13 14" key="1">
    <citation type="submission" date="2016-10" db="EMBL/GenBank/DDBJ databases">
        <authorList>
            <person name="de Groot N.N."/>
        </authorList>
    </citation>
    <scope>NUCLEOTIDE SEQUENCE [LARGE SCALE GENOMIC DNA]</scope>
    <source>
        <strain evidence="13 14">MP1X4</strain>
    </source>
</reference>
<dbReference type="Pfam" id="PF00593">
    <property type="entry name" value="TonB_dep_Rec_b-barrel"/>
    <property type="match status" value="1"/>
</dbReference>
<keyword evidence="2 8" id="KW-0813">Transport</keyword>
<dbReference type="SUPFAM" id="SSF49464">
    <property type="entry name" value="Carboxypeptidase regulatory domain-like"/>
    <property type="match status" value="1"/>
</dbReference>
<evidence type="ECO:0000259" key="12">
    <source>
        <dbReference type="Pfam" id="PF07715"/>
    </source>
</evidence>
<organism evidence="13 14">
    <name type="scientific">Mucilaginibacter mallensis</name>
    <dbReference type="NCBI Taxonomy" id="652787"/>
    <lineage>
        <taxon>Bacteria</taxon>
        <taxon>Pseudomonadati</taxon>
        <taxon>Bacteroidota</taxon>
        <taxon>Sphingobacteriia</taxon>
        <taxon>Sphingobacteriales</taxon>
        <taxon>Sphingobacteriaceae</taxon>
        <taxon>Mucilaginibacter</taxon>
    </lineage>
</organism>
<name>A0A1H1RV82_MUCMA</name>
<dbReference type="InterPro" id="IPR012910">
    <property type="entry name" value="Plug_dom"/>
</dbReference>
<evidence type="ECO:0000256" key="2">
    <source>
        <dbReference type="ARBA" id="ARBA00022448"/>
    </source>
</evidence>
<evidence type="ECO:0000256" key="7">
    <source>
        <dbReference type="ARBA" id="ARBA00023237"/>
    </source>
</evidence>
<dbReference type="STRING" id="652787.SAMN05216490_1077"/>
<dbReference type="GO" id="GO:0044718">
    <property type="term" value="P:siderophore transmembrane transport"/>
    <property type="evidence" value="ECO:0007669"/>
    <property type="project" value="TreeGrafter"/>
</dbReference>
<evidence type="ECO:0000256" key="8">
    <source>
        <dbReference type="PROSITE-ProRule" id="PRU01360"/>
    </source>
</evidence>
<evidence type="ECO:0000256" key="4">
    <source>
        <dbReference type="ARBA" id="ARBA00022692"/>
    </source>
</evidence>
<keyword evidence="6 8" id="KW-0472">Membrane</keyword>
<keyword evidence="5 9" id="KW-0798">TonB box</keyword>
<evidence type="ECO:0000313" key="13">
    <source>
        <dbReference type="EMBL" id="SDS39575.1"/>
    </source>
</evidence>
<dbReference type="InterPro" id="IPR008969">
    <property type="entry name" value="CarboxyPept-like_regulatory"/>
</dbReference>
<dbReference type="InterPro" id="IPR000531">
    <property type="entry name" value="Beta-barrel_TonB"/>
</dbReference>
<evidence type="ECO:0000256" key="5">
    <source>
        <dbReference type="ARBA" id="ARBA00023077"/>
    </source>
</evidence>
<evidence type="ECO:0000256" key="3">
    <source>
        <dbReference type="ARBA" id="ARBA00022452"/>
    </source>
</evidence>
<comment type="similarity">
    <text evidence="8 9">Belongs to the TonB-dependent receptor family.</text>
</comment>
<dbReference type="GO" id="GO:0009279">
    <property type="term" value="C:cell outer membrane"/>
    <property type="evidence" value="ECO:0007669"/>
    <property type="project" value="UniProtKB-SubCell"/>
</dbReference>
<dbReference type="Pfam" id="PF13715">
    <property type="entry name" value="CarbopepD_reg_2"/>
    <property type="match status" value="1"/>
</dbReference>
<keyword evidence="14" id="KW-1185">Reference proteome</keyword>
<keyword evidence="13" id="KW-0675">Receptor</keyword>